<protein>
    <submittedName>
        <fullName evidence="1">Uncharacterized protein</fullName>
    </submittedName>
</protein>
<organism evidence="1 2">
    <name type="scientific">Ecytonucleospora hepatopenaei</name>
    <dbReference type="NCBI Taxonomy" id="646526"/>
    <lineage>
        <taxon>Eukaryota</taxon>
        <taxon>Fungi</taxon>
        <taxon>Fungi incertae sedis</taxon>
        <taxon>Microsporidia</taxon>
        <taxon>Enterocytozoonidae</taxon>
        <taxon>Ecytonucleospora</taxon>
    </lineage>
</organism>
<name>A0A1W0E3Q9_9MICR</name>
<evidence type="ECO:0000313" key="1">
    <source>
        <dbReference type="EMBL" id="OQS53863.1"/>
    </source>
</evidence>
<keyword evidence="2" id="KW-1185">Reference proteome</keyword>
<dbReference type="EMBL" id="MNPJ01000024">
    <property type="protein sequence ID" value="OQS53863.1"/>
    <property type="molecule type" value="Genomic_DNA"/>
</dbReference>
<dbReference type="AlphaFoldDB" id="A0A1W0E3Q9"/>
<sequence length="150" mass="17770">MTNTTYKKQMDKVLKGFDFERFLVLFGQYSINPDKDIVFYKTIVMVYYLSIQNFSKFYLLIQSCANEYEKYVFALEVYESIRTCNIKSIEDQIKDSDKIFKKLLQQIKENIINSNKLTKNNVANEESLLKTNNVDNNIADCCFIVKNFKR</sequence>
<dbReference type="Proteomes" id="UP000192758">
    <property type="component" value="Unassembled WGS sequence"/>
</dbReference>
<reference evidence="1 2" key="1">
    <citation type="journal article" date="2017" name="Environ. Microbiol.">
        <title>Decay of the glycolytic pathway and adaptation to intranuclear parasitism within Enterocytozoonidae microsporidia.</title>
        <authorList>
            <person name="Wiredu Boakye D."/>
            <person name="Jaroenlak P."/>
            <person name="Prachumwat A."/>
            <person name="Williams T.A."/>
            <person name="Bateman K.S."/>
            <person name="Itsathitphaisarn O."/>
            <person name="Sritunyalucksana K."/>
            <person name="Paszkiewicz K.H."/>
            <person name="Moore K.A."/>
            <person name="Stentiford G.D."/>
            <person name="Williams B.A."/>
        </authorList>
    </citation>
    <scope>NUCLEOTIDE SEQUENCE [LARGE SCALE GENOMIC DNA]</scope>
    <source>
        <strain evidence="1 2">TH1</strain>
    </source>
</reference>
<accession>A0A1W0E3Q9</accession>
<comment type="caution">
    <text evidence="1">The sequence shown here is derived from an EMBL/GenBank/DDBJ whole genome shotgun (WGS) entry which is preliminary data.</text>
</comment>
<dbReference type="VEuPathDB" id="MicrosporidiaDB:EHP00_685"/>
<evidence type="ECO:0000313" key="2">
    <source>
        <dbReference type="Proteomes" id="UP000192758"/>
    </source>
</evidence>
<gene>
    <name evidence="1" type="ORF">EHP00_685</name>
</gene>
<dbReference type="OrthoDB" id="2194820at2759"/>
<proteinExistence type="predicted"/>